<dbReference type="RefSeq" id="WP_338249633.1">
    <property type="nucleotide sequence ID" value="NZ_BSRI01000001.1"/>
</dbReference>
<feature type="transmembrane region" description="Helical" evidence="1">
    <location>
        <begin position="81"/>
        <end position="109"/>
    </location>
</feature>
<name>A0ABQ6FMC2_9CHLR</name>
<evidence type="ECO:0000256" key="1">
    <source>
        <dbReference type="SAM" id="Phobius"/>
    </source>
</evidence>
<keyword evidence="3" id="KW-1185">Reference proteome</keyword>
<keyword evidence="1" id="KW-1133">Transmembrane helix</keyword>
<dbReference type="EMBL" id="BSRI01000001">
    <property type="protein sequence ID" value="GLV55361.1"/>
    <property type="molecule type" value="Genomic_DNA"/>
</dbReference>
<reference evidence="2 3" key="1">
    <citation type="submission" date="2023-02" db="EMBL/GenBank/DDBJ databases">
        <title>Dictyobacter halimunensis sp. nov., a new member of the class Ktedonobacteria from forest soil in a geothermal area.</title>
        <authorList>
            <person name="Rachmania M.K."/>
            <person name="Ningsih F."/>
            <person name="Sakai Y."/>
            <person name="Yabe S."/>
            <person name="Yokota A."/>
            <person name="Sjamsuridzal W."/>
        </authorList>
    </citation>
    <scope>NUCLEOTIDE SEQUENCE [LARGE SCALE GENOMIC DNA]</scope>
    <source>
        <strain evidence="2 3">S3.2.2.5</strain>
    </source>
</reference>
<comment type="caution">
    <text evidence="2">The sequence shown here is derived from an EMBL/GenBank/DDBJ whole genome shotgun (WGS) entry which is preliminary data.</text>
</comment>
<feature type="transmembrane region" description="Helical" evidence="1">
    <location>
        <begin position="115"/>
        <end position="134"/>
    </location>
</feature>
<dbReference type="Proteomes" id="UP001344906">
    <property type="component" value="Unassembled WGS sequence"/>
</dbReference>
<evidence type="ECO:0000313" key="3">
    <source>
        <dbReference type="Proteomes" id="UP001344906"/>
    </source>
</evidence>
<evidence type="ECO:0008006" key="4">
    <source>
        <dbReference type="Google" id="ProtNLM"/>
    </source>
</evidence>
<feature type="transmembrane region" description="Helical" evidence="1">
    <location>
        <begin position="6"/>
        <end position="25"/>
    </location>
</feature>
<keyword evidence="1" id="KW-0472">Membrane</keyword>
<evidence type="ECO:0000313" key="2">
    <source>
        <dbReference type="EMBL" id="GLV55361.1"/>
    </source>
</evidence>
<accession>A0ABQ6FMC2</accession>
<keyword evidence="1" id="KW-0812">Transmembrane</keyword>
<protein>
    <recommendedName>
        <fullName evidence="4">DUF304 domain-containing protein</fullName>
    </recommendedName>
</protein>
<sequence length="242" mass="27417">MAIKILAGEVPFIGILLINSLNFVLNFQQWRYWRRIEQRRIATVRGDRSLLANEQPVANAAALALPCTFTLGYKLRPMARLIALIWVFFFLYCGFLGWWVTVVCSGYQITFPSPLLIGGTFVAACVIALLPVLLMRSQHHVVEVSEVGIEMNMGRQHSFVRWQDARLFAVYYSLGAQRNQSSLTYELSSMTDIVRWTDIVHHSSAILPQMTPTIPLTQYQQQIQDLNALVVARTGLPLSDLC</sequence>
<proteinExistence type="predicted"/>
<gene>
    <name evidence="2" type="ORF">KDH_22080</name>
</gene>
<organism evidence="2 3">
    <name type="scientific">Dictyobacter halimunensis</name>
    <dbReference type="NCBI Taxonomy" id="3026934"/>
    <lineage>
        <taxon>Bacteria</taxon>
        <taxon>Bacillati</taxon>
        <taxon>Chloroflexota</taxon>
        <taxon>Ktedonobacteria</taxon>
        <taxon>Ktedonobacterales</taxon>
        <taxon>Dictyobacteraceae</taxon>
        <taxon>Dictyobacter</taxon>
    </lineage>
</organism>